<gene>
    <name evidence="1" type="primary">ORF113753</name>
</gene>
<proteinExistence type="predicted"/>
<sequence length="57" mass="6515">KILNGLNVDNCYSGGRRDDGSHYNIHVLQSGKSLGTYDIDESINYTKYQNPYRNLSF</sequence>
<accession>A0A0B7ADQ4</accession>
<name>A0A0B7ADQ4_9EUPU</name>
<dbReference type="AlphaFoldDB" id="A0A0B7ADQ4"/>
<protein>
    <submittedName>
        <fullName evidence="1">Uncharacterized protein</fullName>
    </submittedName>
</protein>
<dbReference type="EMBL" id="HACG01032264">
    <property type="protein sequence ID" value="CEK79129.1"/>
    <property type="molecule type" value="Transcribed_RNA"/>
</dbReference>
<feature type="non-terminal residue" evidence="1">
    <location>
        <position position="1"/>
    </location>
</feature>
<organism evidence="1">
    <name type="scientific">Arion vulgaris</name>
    <dbReference type="NCBI Taxonomy" id="1028688"/>
    <lineage>
        <taxon>Eukaryota</taxon>
        <taxon>Metazoa</taxon>
        <taxon>Spiralia</taxon>
        <taxon>Lophotrochozoa</taxon>
        <taxon>Mollusca</taxon>
        <taxon>Gastropoda</taxon>
        <taxon>Heterobranchia</taxon>
        <taxon>Euthyneura</taxon>
        <taxon>Panpulmonata</taxon>
        <taxon>Eupulmonata</taxon>
        <taxon>Stylommatophora</taxon>
        <taxon>Helicina</taxon>
        <taxon>Arionoidea</taxon>
        <taxon>Arionidae</taxon>
        <taxon>Arion</taxon>
    </lineage>
</organism>
<reference evidence="1" key="1">
    <citation type="submission" date="2014-12" db="EMBL/GenBank/DDBJ databases">
        <title>Insight into the proteome of Arion vulgaris.</title>
        <authorList>
            <person name="Aradska J."/>
            <person name="Bulat T."/>
            <person name="Smidak R."/>
            <person name="Sarate P."/>
            <person name="Gangsoo J."/>
            <person name="Sialana F."/>
            <person name="Bilban M."/>
            <person name="Lubec G."/>
        </authorList>
    </citation>
    <scope>NUCLEOTIDE SEQUENCE</scope>
    <source>
        <tissue evidence="1">Skin</tissue>
    </source>
</reference>
<evidence type="ECO:0000313" key="1">
    <source>
        <dbReference type="EMBL" id="CEK79129.1"/>
    </source>
</evidence>